<sequence length="225" mass="25092">MNRNISAFLAITFALTTGLSAAFAQKPGSPFKGVINYKITYPDSKMEASQQAMMPQSMKVLMNGNKARIEMAMSGINQVIIMDADQQSTVILIDMMGQKVAMKPNKGADRPSGKEPVVTVTSETKEIAGFDCKKAEIHFGDEKSKESPMIVYFTENIGNNKLFYDNEYRTLPGIPMEFYYKMQGMNMYMTAVSVEKGKVSGKDFEVPSDYKEMTPDQLRQMFGGN</sequence>
<feature type="domain" description="DUF4412" evidence="2">
    <location>
        <begin position="46"/>
        <end position="163"/>
    </location>
</feature>
<organism evidence="3">
    <name type="scientific">Lentimicrobium saccharophilum</name>
    <dbReference type="NCBI Taxonomy" id="1678841"/>
    <lineage>
        <taxon>Bacteria</taxon>
        <taxon>Pseudomonadati</taxon>
        <taxon>Bacteroidota</taxon>
        <taxon>Bacteroidia</taxon>
        <taxon>Bacteroidales</taxon>
        <taxon>Lentimicrobiaceae</taxon>
        <taxon>Lentimicrobium</taxon>
    </lineage>
</organism>
<proteinExistence type="predicted"/>
<dbReference type="AlphaFoldDB" id="A0A0S7BX28"/>
<dbReference type="OrthoDB" id="1467107at2"/>
<feature type="chain" id="PRO_5006633305" description="DUF4412 domain-containing protein" evidence="1">
    <location>
        <begin position="25"/>
        <end position="225"/>
    </location>
</feature>
<name>A0A0S7BX28_9BACT</name>
<dbReference type="Pfam" id="PF14371">
    <property type="entry name" value="DUF4412"/>
    <property type="match status" value="1"/>
</dbReference>
<dbReference type="InterPro" id="IPR025524">
    <property type="entry name" value="DUF4412"/>
</dbReference>
<evidence type="ECO:0000259" key="2">
    <source>
        <dbReference type="Pfam" id="PF14371"/>
    </source>
</evidence>
<evidence type="ECO:0000313" key="4">
    <source>
        <dbReference type="Proteomes" id="UP000053091"/>
    </source>
</evidence>
<protein>
    <recommendedName>
        <fullName evidence="2">DUF4412 domain-containing protein</fullName>
    </recommendedName>
</protein>
<dbReference type="RefSeq" id="WP_062039007.1">
    <property type="nucleotide sequence ID" value="NZ_DF968182.1"/>
</dbReference>
<keyword evidence="1" id="KW-0732">Signal</keyword>
<dbReference type="EMBL" id="DF968182">
    <property type="protein sequence ID" value="GAP42738.1"/>
    <property type="molecule type" value="Genomic_DNA"/>
</dbReference>
<evidence type="ECO:0000256" key="1">
    <source>
        <dbReference type="SAM" id="SignalP"/>
    </source>
</evidence>
<keyword evidence="4" id="KW-1185">Reference proteome</keyword>
<feature type="signal peptide" evidence="1">
    <location>
        <begin position="1"/>
        <end position="24"/>
    </location>
</feature>
<reference evidence="3" key="1">
    <citation type="journal article" date="2015" name="Genome Announc.">
        <title>Draft Genome Sequence of Bacteroidales Strain TBC1, a Novel Isolate from a Methanogenic Wastewater Treatment System.</title>
        <authorList>
            <person name="Tourlousse D.M."/>
            <person name="Matsuura N."/>
            <person name="Sun L."/>
            <person name="Toyonaga M."/>
            <person name="Kuroda K."/>
            <person name="Ohashi A."/>
            <person name="Cruz R."/>
            <person name="Yamaguchi T."/>
            <person name="Sekiguchi Y."/>
        </authorList>
    </citation>
    <scope>NUCLEOTIDE SEQUENCE [LARGE SCALE GENOMIC DNA]</scope>
    <source>
        <strain evidence="3">TBC1</strain>
    </source>
</reference>
<dbReference type="Proteomes" id="UP000053091">
    <property type="component" value="Unassembled WGS sequence"/>
</dbReference>
<dbReference type="STRING" id="1678841.TBC1_11877"/>
<accession>A0A0S7BX28</accession>
<evidence type="ECO:0000313" key="3">
    <source>
        <dbReference type="EMBL" id="GAP42738.1"/>
    </source>
</evidence>
<gene>
    <name evidence="3" type="ORF">TBC1_11877</name>
</gene>